<keyword evidence="3" id="KW-1185">Reference proteome</keyword>
<gene>
    <name evidence="2" type="ORF">HCT48_05600</name>
</gene>
<dbReference type="EMBL" id="JAATLM010000001">
    <property type="protein sequence ID" value="NIZ69687.1"/>
    <property type="molecule type" value="Genomic_DNA"/>
</dbReference>
<sequence length="334" mass="38434">MKRVIFGILMIGIAVQISAQTQSSIAQERERFGQMPTSRGSVIDTAGMDARIVMSLAWASFEQGDLASALQYAERIRQELGQHSEAEYLIGLIYMKEGLPLLAERSLKNALLYAYTAEERADYGLALANLYYRMQDYPAMEQQLEDVIFGLPYDDEAIAFRQTLTGQMRQARQIMLKEGIDRVAELYRWQGLHHDIAVEMLALYAYNHDTYVGYGRAVELFTYSTILKVGVLVNQLMVYDPSYRFSTLEDLLVQAKRYPSMQIYIDNVDFYRTIFFLAASLYAYEKSDVSKILWNGLRLQSSTSPWIRRAALRFRQPMIEDFSAEFDGIFKAQF</sequence>
<dbReference type="Proteomes" id="UP000778951">
    <property type="component" value="Unassembled WGS sequence"/>
</dbReference>
<name>A0A968GG50_9SPIO</name>
<keyword evidence="1" id="KW-0732">Signal</keyword>
<dbReference type="SUPFAM" id="SSF48452">
    <property type="entry name" value="TPR-like"/>
    <property type="match status" value="1"/>
</dbReference>
<dbReference type="Gene3D" id="1.25.40.10">
    <property type="entry name" value="Tetratricopeptide repeat domain"/>
    <property type="match status" value="1"/>
</dbReference>
<proteinExistence type="predicted"/>
<dbReference type="AlphaFoldDB" id="A0A968GG50"/>
<dbReference type="RefSeq" id="WP_167695772.1">
    <property type="nucleotide sequence ID" value="NZ_CP118181.1"/>
</dbReference>
<dbReference type="InterPro" id="IPR011990">
    <property type="entry name" value="TPR-like_helical_dom_sf"/>
</dbReference>
<feature type="signal peptide" evidence="1">
    <location>
        <begin position="1"/>
        <end position="19"/>
    </location>
</feature>
<accession>A0A968GG50</accession>
<protein>
    <recommendedName>
        <fullName evidence="4">Tetratricopeptide repeat protein</fullName>
    </recommendedName>
</protein>
<evidence type="ECO:0000256" key="1">
    <source>
        <dbReference type="SAM" id="SignalP"/>
    </source>
</evidence>
<comment type="caution">
    <text evidence="2">The sequence shown here is derived from an EMBL/GenBank/DDBJ whole genome shotgun (WGS) entry which is preliminary data.</text>
</comment>
<evidence type="ECO:0008006" key="4">
    <source>
        <dbReference type="Google" id="ProtNLM"/>
    </source>
</evidence>
<feature type="chain" id="PRO_5037558972" description="Tetratricopeptide repeat protein" evidence="1">
    <location>
        <begin position="20"/>
        <end position="334"/>
    </location>
</feature>
<evidence type="ECO:0000313" key="3">
    <source>
        <dbReference type="Proteomes" id="UP000778951"/>
    </source>
</evidence>
<organism evidence="2 3">
    <name type="scientific">Entomospira culicis</name>
    <dbReference type="NCBI Taxonomy" id="2719989"/>
    <lineage>
        <taxon>Bacteria</taxon>
        <taxon>Pseudomonadati</taxon>
        <taxon>Spirochaetota</taxon>
        <taxon>Spirochaetia</taxon>
        <taxon>Spirochaetales</taxon>
        <taxon>Spirochaetaceae</taxon>
        <taxon>Entomospira</taxon>
    </lineage>
</organism>
<evidence type="ECO:0000313" key="2">
    <source>
        <dbReference type="EMBL" id="NIZ69687.1"/>
    </source>
</evidence>
<reference evidence="2" key="1">
    <citation type="submission" date="2020-03" db="EMBL/GenBank/DDBJ databases">
        <title>Spirochaetal bacteria isolated from arthropods constitute a novel genus Entomospira genus novum within the order Spirochaetales.</title>
        <authorList>
            <person name="Grana-Miraglia L."/>
            <person name="Sikutova S."/>
            <person name="Fingerle V."/>
            <person name="Sing A."/>
            <person name="Castillo-Ramirez S."/>
            <person name="Margos G."/>
            <person name="Rudolf I."/>
        </authorList>
    </citation>
    <scope>NUCLEOTIDE SEQUENCE</scope>
    <source>
        <strain evidence="2">BR149</strain>
    </source>
</reference>